<evidence type="ECO:0000313" key="2">
    <source>
        <dbReference type="EMBL" id="QCE10863.1"/>
    </source>
</evidence>
<evidence type="ECO:0000256" key="1">
    <source>
        <dbReference type="SAM" id="MobiDB-lite"/>
    </source>
</evidence>
<accession>A0A4D6NAI4</accession>
<dbReference type="Proteomes" id="UP000501690">
    <property type="component" value="Linkage Group LG10"/>
</dbReference>
<dbReference type="EMBL" id="CP039354">
    <property type="protein sequence ID" value="QCE10863.1"/>
    <property type="molecule type" value="Genomic_DNA"/>
</dbReference>
<feature type="compositionally biased region" description="Basic and acidic residues" evidence="1">
    <location>
        <begin position="1"/>
        <end position="21"/>
    </location>
</feature>
<organism evidence="2 3">
    <name type="scientific">Vigna unguiculata</name>
    <name type="common">Cowpea</name>
    <dbReference type="NCBI Taxonomy" id="3917"/>
    <lineage>
        <taxon>Eukaryota</taxon>
        <taxon>Viridiplantae</taxon>
        <taxon>Streptophyta</taxon>
        <taxon>Embryophyta</taxon>
        <taxon>Tracheophyta</taxon>
        <taxon>Spermatophyta</taxon>
        <taxon>Magnoliopsida</taxon>
        <taxon>eudicotyledons</taxon>
        <taxon>Gunneridae</taxon>
        <taxon>Pentapetalae</taxon>
        <taxon>rosids</taxon>
        <taxon>fabids</taxon>
        <taxon>Fabales</taxon>
        <taxon>Fabaceae</taxon>
        <taxon>Papilionoideae</taxon>
        <taxon>50 kb inversion clade</taxon>
        <taxon>NPAAA clade</taxon>
        <taxon>indigoferoid/millettioid clade</taxon>
        <taxon>Phaseoleae</taxon>
        <taxon>Vigna</taxon>
    </lineage>
</organism>
<reference evidence="2 3" key="1">
    <citation type="submission" date="2019-04" db="EMBL/GenBank/DDBJ databases">
        <title>An improved genome assembly and genetic linkage map for asparagus bean, Vigna unguiculata ssp. sesquipedialis.</title>
        <authorList>
            <person name="Xia Q."/>
            <person name="Zhang R."/>
            <person name="Dong Y."/>
        </authorList>
    </citation>
    <scope>NUCLEOTIDE SEQUENCE [LARGE SCALE GENOMIC DNA]</scope>
    <source>
        <tissue evidence="2">Leaf</tissue>
    </source>
</reference>
<protein>
    <submittedName>
        <fullName evidence="2">Uncharacterized protein</fullName>
    </submittedName>
</protein>
<gene>
    <name evidence="2" type="ORF">DEO72_LG10g2095</name>
</gene>
<keyword evidence="3" id="KW-1185">Reference proteome</keyword>
<evidence type="ECO:0000313" key="3">
    <source>
        <dbReference type="Proteomes" id="UP000501690"/>
    </source>
</evidence>
<sequence>MPDTYKDNMRESSLKDLCKKNRDIRKRQSIPYTGGAMSLSRRRDNLKIETGRNVGRAEL</sequence>
<feature type="region of interest" description="Disordered" evidence="1">
    <location>
        <begin position="1"/>
        <end position="59"/>
    </location>
</feature>
<feature type="compositionally biased region" description="Basic and acidic residues" evidence="1">
    <location>
        <begin position="41"/>
        <end position="59"/>
    </location>
</feature>
<proteinExistence type="predicted"/>
<name>A0A4D6NAI4_VIGUN</name>
<dbReference type="AlphaFoldDB" id="A0A4D6NAI4"/>